<protein>
    <submittedName>
        <fullName evidence="4">Uncharacterized protein</fullName>
    </submittedName>
</protein>
<dbReference type="Pfam" id="PF00023">
    <property type="entry name" value="Ank"/>
    <property type="match status" value="1"/>
</dbReference>
<comment type="caution">
    <text evidence="4">The sequence shown here is derived from an EMBL/GenBank/DDBJ whole genome shotgun (WGS) entry which is preliminary data.</text>
</comment>
<dbReference type="SUPFAM" id="SSF48403">
    <property type="entry name" value="Ankyrin repeat"/>
    <property type="match status" value="1"/>
</dbReference>
<dbReference type="PROSITE" id="PS50088">
    <property type="entry name" value="ANK_REPEAT"/>
    <property type="match status" value="7"/>
</dbReference>
<evidence type="ECO:0000256" key="2">
    <source>
        <dbReference type="ARBA" id="ARBA00023043"/>
    </source>
</evidence>
<feature type="repeat" description="ANK" evidence="3">
    <location>
        <begin position="132"/>
        <end position="164"/>
    </location>
</feature>
<feature type="repeat" description="ANK" evidence="3">
    <location>
        <begin position="165"/>
        <end position="197"/>
    </location>
</feature>
<dbReference type="Pfam" id="PF12796">
    <property type="entry name" value="Ank_2"/>
    <property type="match status" value="3"/>
</dbReference>
<evidence type="ECO:0000313" key="5">
    <source>
        <dbReference type="Proteomes" id="UP000481153"/>
    </source>
</evidence>
<evidence type="ECO:0000256" key="3">
    <source>
        <dbReference type="PROSITE-ProRule" id="PRU00023"/>
    </source>
</evidence>
<feature type="repeat" description="ANK" evidence="3">
    <location>
        <begin position="66"/>
        <end position="98"/>
    </location>
</feature>
<dbReference type="AlphaFoldDB" id="A0A6G0W983"/>
<dbReference type="SMART" id="SM00248">
    <property type="entry name" value="ANK"/>
    <property type="match status" value="9"/>
</dbReference>
<feature type="repeat" description="ANK" evidence="3">
    <location>
        <begin position="272"/>
        <end position="304"/>
    </location>
</feature>
<dbReference type="Proteomes" id="UP000481153">
    <property type="component" value="Unassembled WGS sequence"/>
</dbReference>
<keyword evidence="5" id="KW-1185">Reference proteome</keyword>
<keyword evidence="1" id="KW-0677">Repeat</keyword>
<dbReference type="InterPro" id="IPR002110">
    <property type="entry name" value="Ankyrin_rpt"/>
</dbReference>
<keyword evidence="2 3" id="KW-0040">ANK repeat</keyword>
<dbReference type="VEuPathDB" id="FungiDB:AeMF1_021784"/>
<name>A0A6G0W983_9STRA</name>
<gene>
    <name evidence="4" type="ORF">Ae201684_017433</name>
</gene>
<evidence type="ECO:0000313" key="4">
    <source>
        <dbReference type="EMBL" id="KAF0723761.1"/>
    </source>
</evidence>
<dbReference type="PRINTS" id="PR01415">
    <property type="entry name" value="ANKYRIN"/>
</dbReference>
<reference evidence="4 5" key="1">
    <citation type="submission" date="2019-07" db="EMBL/GenBank/DDBJ databases">
        <title>Genomics analysis of Aphanomyces spp. identifies a new class of oomycete effector associated with host adaptation.</title>
        <authorList>
            <person name="Gaulin E."/>
        </authorList>
    </citation>
    <scope>NUCLEOTIDE SEQUENCE [LARGE SCALE GENOMIC DNA]</scope>
    <source>
        <strain evidence="4 5">ATCC 201684</strain>
    </source>
</reference>
<feature type="repeat" description="ANK" evidence="3">
    <location>
        <begin position="198"/>
        <end position="230"/>
    </location>
</feature>
<feature type="repeat" description="ANK" evidence="3">
    <location>
        <begin position="33"/>
        <end position="65"/>
    </location>
</feature>
<dbReference type="PROSITE" id="PS50297">
    <property type="entry name" value="ANK_REP_REGION"/>
    <property type="match status" value="7"/>
</dbReference>
<evidence type="ECO:0000256" key="1">
    <source>
        <dbReference type="ARBA" id="ARBA00022737"/>
    </source>
</evidence>
<accession>A0A6G0W983</accession>
<dbReference type="InterPro" id="IPR050889">
    <property type="entry name" value="Dendritic_Spine_Reg/Scaffold"/>
</dbReference>
<dbReference type="PANTHER" id="PTHR24166:SF48">
    <property type="entry name" value="PROTEIN VAPYRIN"/>
    <property type="match status" value="1"/>
</dbReference>
<dbReference type="Gene3D" id="1.25.40.20">
    <property type="entry name" value="Ankyrin repeat-containing domain"/>
    <property type="match status" value="4"/>
</dbReference>
<proteinExistence type="predicted"/>
<dbReference type="EMBL" id="VJMJ01000296">
    <property type="protein sequence ID" value="KAF0723761.1"/>
    <property type="molecule type" value="Genomic_DNA"/>
</dbReference>
<sequence length="524" mass="58169">MLFDTLRNSPKEDLWLVTTLLKYGADAIGKDNDGNTPLHCAAPRGYLNSLHKLLANDARVNMPNNKRQTALHLAAEMGFHDVVRALLAHKANVNAASENNETPLHLAALKNRLQVVKRLLIGGALTGSKNMNGKSALHLASSLGYVDIVHDLLCHSAVVDERDAHGATALFLASEQGHAAVVKLLLKSHADENARNEKGETPLHIATKNNHFDVVEELLDYKAAVDLADNDECTALYWAALYGYYGIAQALVSPQASYSTSLDAFVNKADKDGQTPLYWAARSKYIEVLKLLLDSGAHANMLTKRGRTALHWASNFGHLDIAARHYITHQLEAYMDTKEASVVRDQTSYTVNKMVKKFETPINLRTAIEHIHKKVIAVQRPPWEIVTIALSIYTMALDCPVHRQDVLEAGLMVARLIRHLQRCSMVDKFSNLLPALREFEIAMKNTVSTSQATKLRLADIPKNPAIKLFATRISAFQTSLQKMAKHLNISLNIQVIGTYDDLRNNIGNMMEKMDIIENCLQNIA</sequence>
<dbReference type="InterPro" id="IPR036770">
    <property type="entry name" value="Ankyrin_rpt-contain_sf"/>
</dbReference>
<organism evidence="4 5">
    <name type="scientific">Aphanomyces euteiches</name>
    <dbReference type="NCBI Taxonomy" id="100861"/>
    <lineage>
        <taxon>Eukaryota</taxon>
        <taxon>Sar</taxon>
        <taxon>Stramenopiles</taxon>
        <taxon>Oomycota</taxon>
        <taxon>Saprolegniomycetes</taxon>
        <taxon>Saprolegniales</taxon>
        <taxon>Verrucalvaceae</taxon>
        <taxon>Aphanomyces</taxon>
    </lineage>
</organism>
<dbReference type="PANTHER" id="PTHR24166">
    <property type="entry name" value="ROLLING PEBBLES, ISOFORM B"/>
    <property type="match status" value="1"/>
</dbReference>
<feature type="repeat" description="ANK" evidence="3">
    <location>
        <begin position="99"/>
        <end position="131"/>
    </location>
</feature>